<keyword evidence="5 9" id="KW-1133">Transmembrane helix</keyword>
<feature type="domain" description="3-oxo-5-alpha-steroid 4-dehydrogenase C-terminal" evidence="10">
    <location>
        <begin position="10"/>
        <end position="65"/>
    </location>
</feature>
<evidence type="ECO:0000256" key="7">
    <source>
        <dbReference type="ARBA" id="ARBA00023098"/>
    </source>
</evidence>
<evidence type="ECO:0000256" key="8">
    <source>
        <dbReference type="ARBA" id="ARBA00023136"/>
    </source>
</evidence>
<evidence type="ECO:0000256" key="1">
    <source>
        <dbReference type="ARBA" id="ARBA00004141"/>
    </source>
</evidence>
<keyword evidence="7" id="KW-0443">Lipid metabolism</keyword>
<evidence type="ECO:0000256" key="5">
    <source>
        <dbReference type="ARBA" id="ARBA00022989"/>
    </source>
</evidence>
<evidence type="ECO:0000313" key="11">
    <source>
        <dbReference type="EMBL" id="VVW87619.1"/>
    </source>
</evidence>
<dbReference type="GO" id="GO:0016020">
    <property type="term" value="C:membrane"/>
    <property type="evidence" value="ECO:0007669"/>
    <property type="project" value="UniProtKB-SubCell"/>
</dbReference>
<proteinExistence type="inferred from homology"/>
<evidence type="ECO:0000259" key="10">
    <source>
        <dbReference type="Pfam" id="PF02544"/>
    </source>
</evidence>
<keyword evidence="8 9" id="KW-0472">Membrane</keyword>
<evidence type="ECO:0000256" key="6">
    <source>
        <dbReference type="ARBA" id="ARBA00023002"/>
    </source>
</evidence>
<dbReference type="GO" id="GO:0016627">
    <property type="term" value="F:oxidoreductase activity, acting on the CH-CH group of donors"/>
    <property type="evidence" value="ECO:0007669"/>
    <property type="project" value="InterPro"/>
</dbReference>
<gene>
    <name evidence="11" type="ORF">NYM_LOCUS29862</name>
</gene>
<dbReference type="InterPro" id="IPR039357">
    <property type="entry name" value="SRD5A/TECR"/>
</dbReference>
<dbReference type="PANTHER" id="PTHR10556">
    <property type="entry name" value="3-OXO-5-ALPHA-STEROID 4-DEHYDROGENASE"/>
    <property type="match status" value="1"/>
</dbReference>
<keyword evidence="4 9" id="KW-0812">Transmembrane</keyword>
<dbReference type="InterPro" id="IPR001104">
    <property type="entry name" value="3-oxo-5_a-steroid_4-DH_C"/>
</dbReference>
<evidence type="ECO:0000256" key="3">
    <source>
        <dbReference type="ARBA" id="ARBA00022516"/>
    </source>
</evidence>
<dbReference type="EMBL" id="LR722080">
    <property type="protein sequence ID" value="VVW87619.1"/>
    <property type="molecule type" value="Genomic_DNA"/>
</dbReference>
<dbReference type="PANTHER" id="PTHR10556:SF28">
    <property type="entry name" value="VERY-LONG-CHAIN ENOYL-COA REDUCTASE"/>
    <property type="match status" value="1"/>
</dbReference>
<protein>
    <recommendedName>
        <fullName evidence="10">3-oxo-5-alpha-steroid 4-dehydrogenase C-terminal domain-containing protein</fullName>
    </recommendedName>
</protein>
<evidence type="ECO:0000256" key="9">
    <source>
        <dbReference type="SAM" id="Phobius"/>
    </source>
</evidence>
<evidence type="ECO:0000256" key="2">
    <source>
        <dbReference type="ARBA" id="ARBA00007742"/>
    </source>
</evidence>
<keyword evidence="6" id="KW-0560">Oxidoreductase</keyword>
<reference evidence="11" key="1">
    <citation type="submission" date="2019-09" db="EMBL/GenBank/DDBJ databases">
        <authorList>
            <person name="Zhang L."/>
        </authorList>
    </citation>
    <scope>NUCLEOTIDE SEQUENCE</scope>
</reference>
<sequence length="65" mass="7732">MCQLLLGGSRWLTFSILAGNYTAYIFTVFSTVQMAIWAKEKHRRYLKEFGDKYPKNRKAMFPFIF</sequence>
<comment type="subcellular location">
    <subcellularLocation>
        <location evidence="1">Membrane</location>
        <topology evidence="1">Multi-pass membrane protein</topology>
    </subcellularLocation>
</comment>
<accession>A0A5K1HDL6</accession>
<comment type="similarity">
    <text evidence="2">Belongs to the steroid 5-alpha reductase family.</text>
</comment>
<feature type="transmembrane region" description="Helical" evidence="9">
    <location>
        <begin position="12"/>
        <end position="37"/>
    </location>
</feature>
<dbReference type="AlphaFoldDB" id="A0A5K1HDL6"/>
<dbReference type="Pfam" id="PF02544">
    <property type="entry name" value="Steroid_dh"/>
    <property type="match status" value="1"/>
</dbReference>
<evidence type="ECO:0000256" key="4">
    <source>
        <dbReference type="ARBA" id="ARBA00022692"/>
    </source>
</evidence>
<name>A0A5K1HDL6_9MAGN</name>
<keyword evidence="3" id="KW-0444">Lipid biosynthesis</keyword>
<organism evidence="11">
    <name type="scientific">Nymphaea colorata</name>
    <name type="common">pocket water lily</name>
    <dbReference type="NCBI Taxonomy" id="210225"/>
    <lineage>
        <taxon>Eukaryota</taxon>
        <taxon>Viridiplantae</taxon>
        <taxon>Streptophyta</taxon>
        <taxon>Embryophyta</taxon>
        <taxon>Tracheophyta</taxon>
        <taxon>Spermatophyta</taxon>
        <taxon>Magnoliopsida</taxon>
        <taxon>Nymphaeales</taxon>
        <taxon>Nymphaeaceae</taxon>
        <taxon>Nymphaea</taxon>
    </lineage>
</organism>
<dbReference type="GO" id="GO:0042761">
    <property type="term" value="P:very long-chain fatty acid biosynthetic process"/>
    <property type="evidence" value="ECO:0007669"/>
    <property type="project" value="TreeGrafter"/>
</dbReference>